<dbReference type="PRINTS" id="PR00313">
    <property type="entry name" value="CABNDNGRPT"/>
</dbReference>
<dbReference type="Proteomes" id="UP001321014">
    <property type="component" value="Unassembled WGS sequence"/>
</dbReference>
<feature type="region of interest" description="Disordered" evidence="3">
    <location>
        <begin position="602"/>
        <end position="637"/>
    </location>
</feature>
<feature type="region of interest" description="Disordered" evidence="3">
    <location>
        <begin position="472"/>
        <end position="527"/>
    </location>
</feature>
<dbReference type="PROSITE" id="PS00330">
    <property type="entry name" value="HEMOLYSIN_CALCIUM"/>
    <property type="match status" value="6"/>
</dbReference>
<sequence>MTFFVMADSPAGRELFYYDAATDTVRLLETHTGVFNEGTPYEVPKDGVEDPGNGAYAGDLFVFAAAATDFERYELYVSDGTVDGTRYLTALTPDSPGLSDPRNFESFGDSVLFSGYTEEFGRELWITDGTIAGTRMLADITEGSGSGVRENYRFISIPGVAWSAETAGLQYFWLEDVSAGAALWRTDGTTEGTFLLKGSTPDWLTASDSVRRYLGLDVDNNMDATIALNDQVIFGAASGDQPNALWITDGTEVSLLTDFGGDDDVEIPSNLIEVDGEIFFVTNDSDGNSRSEIWRTDGTPSGTRIFTELAVGAGRPAHLTRFGDHLYFRARNADGEGDYGFELYRTALSDGSVELFADTEPGSGGGSIRNLTAIGDRLYFSANTDDFREPWVTDGTAAGTYQLANISASGGSADANEGGYGFFESNGLVFFTARSNDEGDELWVTDGTQEGTRLAVAFNPGNGGSDPEIFTLPSPAGRTEAGTDAAETLSGGEGDDTLQGLGGDDRLEGDAGNDSLDGGAGADTLDGGAGNDTLVGGSGADHFIVETGMGQDVADDFTLGEDRLDLSRLSPAERDTMTISSDAGGDRVITLADGSTLTLTGVPRNAAPTGTVTISGTPREGETLTADTSGVTDADGIDPATRAGQWLRNGTPIAGATGESRVLTADDIGARMSYRFRYTDTFGTGETVTSAATGVVENVNDPPTGSVVVTGTAKQGETLTADASGVADADGITDGSQGYQWLRDGTAISGATAASYLLTAADVGTTVSVRFSYEDRYGTAESVTATADSPIAPDHLSLTGTPDADVLGGGLGDDTILGLAGNDRLLGEAGNDRIDGGLGADTLNGGDGDDIIIGGPGSDDLRDVIFAGEGNDSVDAGAGNDQVFGQGGNDTIAGGFGVDDLQGQDGDDVITGSAFSDLVFGGAGDDFVNGGFGHDRINGGTGADKFFHVGASGHGSDWVQDYSAAEGDVLLFGIASATRADFQVNFAHTQNAEGERAGDDAVQEAFVIYRPTGQIMWALVDGEGQSSINLQIGSDVFDLLA</sequence>
<organism evidence="4 5">
    <name type="scientific">Ruegeria marisflavi</name>
    <dbReference type="NCBI Taxonomy" id="2984152"/>
    <lineage>
        <taxon>Bacteria</taxon>
        <taxon>Pseudomonadati</taxon>
        <taxon>Pseudomonadota</taxon>
        <taxon>Alphaproteobacteria</taxon>
        <taxon>Rhodobacterales</taxon>
        <taxon>Roseobacteraceae</taxon>
        <taxon>Ruegeria</taxon>
    </lineage>
</organism>
<keyword evidence="5" id="KW-1185">Reference proteome</keyword>
<accession>A0ABT2WY17</accession>
<evidence type="ECO:0000256" key="3">
    <source>
        <dbReference type="SAM" id="MobiDB-lite"/>
    </source>
</evidence>
<comment type="subcellular location">
    <subcellularLocation>
        <location evidence="1">Secreted</location>
    </subcellularLocation>
</comment>
<dbReference type="Pfam" id="PF00353">
    <property type="entry name" value="HemolysinCabind"/>
    <property type="match status" value="4"/>
</dbReference>
<proteinExistence type="predicted"/>
<evidence type="ECO:0000313" key="5">
    <source>
        <dbReference type="Proteomes" id="UP001321014"/>
    </source>
</evidence>
<dbReference type="PANTHER" id="PTHR38340:SF1">
    <property type="entry name" value="S-LAYER PROTEIN"/>
    <property type="match status" value="1"/>
</dbReference>
<dbReference type="Gene3D" id="2.60.40.2700">
    <property type="match status" value="1"/>
</dbReference>
<name>A0ABT2WY17_9RHOB</name>
<evidence type="ECO:0000313" key="4">
    <source>
        <dbReference type="EMBL" id="MCU9840592.1"/>
    </source>
</evidence>
<gene>
    <name evidence="4" type="ORF">OEZ49_22905</name>
</gene>
<evidence type="ECO:0000256" key="1">
    <source>
        <dbReference type="ARBA" id="ARBA00004613"/>
    </source>
</evidence>
<evidence type="ECO:0000256" key="2">
    <source>
        <dbReference type="ARBA" id="ARBA00022525"/>
    </source>
</evidence>
<dbReference type="InterPro" id="IPR011049">
    <property type="entry name" value="Serralysin-like_metalloprot_C"/>
</dbReference>
<protein>
    <recommendedName>
        <fullName evidence="6">Calcium-binding protein</fullName>
    </recommendedName>
</protein>
<dbReference type="InterPro" id="IPR001343">
    <property type="entry name" value="Hemolysn_Ca-bd"/>
</dbReference>
<dbReference type="EMBL" id="JAOVQN010000056">
    <property type="protein sequence ID" value="MCU9840592.1"/>
    <property type="molecule type" value="Genomic_DNA"/>
</dbReference>
<keyword evidence="2" id="KW-0964">Secreted</keyword>
<dbReference type="SUPFAM" id="SSF51120">
    <property type="entry name" value="beta-Roll"/>
    <property type="match status" value="3"/>
</dbReference>
<evidence type="ECO:0008006" key="6">
    <source>
        <dbReference type="Google" id="ProtNLM"/>
    </source>
</evidence>
<reference evidence="4 5" key="1">
    <citation type="submission" date="2022-10" db="EMBL/GenBank/DDBJ databases">
        <title>Ruegeria sp. nov., isolated from ocean surface water.</title>
        <authorList>
            <person name="He W."/>
            <person name="Wang L."/>
            <person name="Zhang D.-F."/>
        </authorList>
    </citation>
    <scope>NUCLEOTIDE SEQUENCE [LARGE SCALE GENOMIC DNA]</scope>
    <source>
        <strain evidence="4 5">WL0004</strain>
    </source>
</reference>
<dbReference type="PANTHER" id="PTHR38340">
    <property type="entry name" value="S-LAYER PROTEIN"/>
    <property type="match status" value="1"/>
</dbReference>
<dbReference type="InterPro" id="IPR018511">
    <property type="entry name" value="Hemolysin-typ_Ca-bd_CS"/>
</dbReference>
<dbReference type="Gene3D" id="2.150.10.10">
    <property type="entry name" value="Serralysin-like metalloprotease, C-terminal"/>
    <property type="match status" value="3"/>
</dbReference>
<comment type="caution">
    <text evidence="4">The sequence shown here is derived from an EMBL/GenBank/DDBJ whole genome shotgun (WGS) entry which is preliminary data.</text>
</comment>
<dbReference type="RefSeq" id="WP_263390447.1">
    <property type="nucleotide sequence ID" value="NZ_JAOVQN010000056.1"/>
</dbReference>
<dbReference type="InterPro" id="IPR050557">
    <property type="entry name" value="RTX_toxin/Mannuronan_C5-epim"/>
</dbReference>